<dbReference type="Gene3D" id="3.40.50.720">
    <property type="entry name" value="NAD(P)-binding Rossmann-like Domain"/>
    <property type="match status" value="1"/>
</dbReference>
<dbReference type="PANTHER" id="PTHR43669">
    <property type="entry name" value="5-KETO-D-GLUCONATE 5-REDUCTASE"/>
    <property type="match status" value="1"/>
</dbReference>
<organism evidence="3 4">
    <name type="scientific">Antricoccus suffuscus</name>
    <dbReference type="NCBI Taxonomy" id="1629062"/>
    <lineage>
        <taxon>Bacteria</taxon>
        <taxon>Bacillati</taxon>
        <taxon>Actinomycetota</taxon>
        <taxon>Actinomycetes</taxon>
        <taxon>Geodermatophilales</taxon>
        <taxon>Antricoccaceae</taxon>
        <taxon>Antricoccus</taxon>
    </lineage>
</organism>
<evidence type="ECO:0000256" key="2">
    <source>
        <dbReference type="ARBA" id="ARBA00023002"/>
    </source>
</evidence>
<evidence type="ECO:0000313" key="3">
    <source>
        <dbReference type="EMBL" id="PRZ43705.1"/>
    </source>
</evidence>
<dbReference type="AlphaFoldDB" id="A0A2T1A525"/>
<proteinExistence type="inferred from homology"/>
<dbReference type="GO" id="GO:0016491">
    <property type="term" value="F:oxidoreductase activity"/>
    <property type="evidence" value="ECO:0007669"/>
    <property type="project" value="UniProtKB-KW"/>
</dbReference>
<accession>A0A2T1A525</accession>
<dbReference type="RefSeq" id="WP_106347833.1">
    <property type="nucleotide sequence ID" value="NZ_PVUE01000002.1"/>
</dbReference>
<comment type="caution">
    <text evidence="3">The sequence shown here is derived from an EMBL/GenBank/DDBJ whole genome shotgun (WGS) entry which is preliminary data.</text>
</comment>
<keyword evidence="2" id="KW-0560">Oxidoreductase</keyword>
<keyword evidence="4" id="KW-1185">Reference proteome</keyword>
<dbReference type="InterPro" id="IPR036291">
    <property type="entry name" value="NAD(P)-bd_dom_sf"/>
</dbReference>
<dbReference type="SUPFAM" id="SSF51735">
    <property type="entry name" value="NAD(P)-binding Rossmann-fold domains"/>
    <property type="match status" value="1"/>
</dbReference>
<dbReference type="Proteomes" id="UP000237752">
    <property type="component" value="Unassembled WGS sequence"/>
</dbReference>
<dbReference type="OrthoDB" id="4833244at2"/>
<dbReference type="Pfam" id="PF00106">
    <property type="entry name" value="adh_short"/>
    <property type="match status" value="1"/>
</dbReference>
<reference evidence="3 4" key="1">
    <citation type="submission" date="2018-03" db="EMBL/GenBank/DDBJ databases">
        <title>Genomic Encyclopedia of Archaeal and Bacterial Type Strains, Phase II (KMG-II): from individual species to whole genera.</title>
        <authorList>
            <person name="Goeker M."/>
        </authorList>
    </citation>
    <scope>NUCLEOTIDE SEQUENCE [LARGE SCALE GENOMIC DNA]</scope>
    <source>
        <strain evidence="3 4">DSM 100065</strain>
    </source>
</reference>
<sequence>MAENGPIVVVGATGFLGSRLVRLLADREEHVVGVGRDTERLAALGDDIRTYQVDMADPHQAAMTVDTIVTDVGPPRAVIAALGGWYVEDETVDVTIERWEGTLRANLTTHFVSAKSFAPALGGADPAYIALNGIASHYPCVGSVAVSAAGAAQRMLIDVLAAETIGRAVRFHELVINTPVLEPGDVHDKDEATHTTHQVCDTVMQMVNSPAMRETRRVELN</sequence>
<comment type="similarity">
    <text evidence="1">Belongs to the short-chain dehydrogenases/reductases (SDR) family.</text>
</comment>
<gene>
    <name evidence="3" type="ORF">CLV47_102396</name>
</gene>
<dbReference type="CDD" id="cd05233">
    <property type="entry name" value="SDR_c"/>
    <property type="match status" value="1"/>
</dbReference>
<evidence type="ECO:0000313" key="4">
    <source>
        <dbReference type="Proteomes" id="UP000237752"/>
    </source>
</evidence>
<dbReference type="EMBL" id="PVUE01000002">
    <property type="protein sequence ID" value="PRZ43705.1"/>
    <property type="molecule type" value="Genomic_DNA"/>
</dbReference>
<protein>
    <submittedName>
        <fullName evidence="3">NADP-dependent 3-hydroxy acid dehydrogenase YdfG</fullName>
    </submittedName>
</protein>
<name>A0A2T1A525_9ACTN</name>
<dbReference type="PANTHER" id="PTHR43669:SF12">
    <property type="entry name" value="BLR5618 PROTEIN"/>
    <property type="match status" value="1"/>
</dbReference>
<dbReference type="InterPro" id="IPR002347">
    <property type="entry name" value="SDR_fam"/>
</dbReference>
<evidence type="ECO:0000256" key="1">
    <source>
        <dbReference type="ARBA" id="ARBA00006484"/>
    </source>
</evidence>